<dbReference type="Gene3D" id="3.50.50.60">
    <property type="entry name" value="FAD/NAD(P)-binding domain"/>
    <property type="match status" value="2"/>
</dbReference>
<dbReference type="GO" id="GO:0006631">
    <property type="term" value="P:fatty acid metabolic process"/>
    <property type="evidence" value="ECO:0007669"/>
    <property type="project" value="InterPro"/>
</dbReference>
<dbReference type="PANTHER" id="PTHR37417:SF2">
    <property type="entry name" value="67 KDA MYOSIN-CROSS-REACTIVE ANTIGEN FAMILY PROTEIN (AFU_ORTHOLOGUE AFUA_5G09970)"/>
    <property type="match status" value="1"/>
</dbReference>
<protein>
    <recommendedName>
        <fullName evidence="3">Myosin-crossreactive antigen</fullName>
    </recommendedName>
</protein>
<keyword evidence="2" id="KW-1185">Reference proteome</keyword>
<dbReference type="GO" id="GO:0071949">
    <property type="term" value="F:FAD binding"/>
    <property type="evidence" value="ECO:0007669"/>
    <property type="project" value="InterPro"/>
</dbReference>
<dbReference type="eggNOG" id="ENOG502QRWG">
    <property type="taxonomic scope" value="Eukaryota"/>
</dbReference>
<dbReference type="OrthoDB" id="545169at2759"/>
<name>A0A0L0SSK6_ALLM3</name>
<gene>
    <name evidence="1" type="ORF">AMAG_11155</name>
</gene>
<accession>A0A0L0SSK6</accession>
<dbReference type="Gene3D" id="3.30.9.80">
    <property type="match status" value="1"/>
</dbReference>
<dbReference type="VEuPathDB" id="FungiDB:AMAG_11155"/>
<dbReference type="GO" id="GO:0050151">
    <property type="term" value="F:oleate hydratase activity"/>
    <property type="evidence" value="ECO:0007669"/>
    <property type="project" value="InterPro"/>
</dbReference>
<proteinExistence type="predicted"/>
<dbReference type="NCBIfam" id="NF010584">
    <property type="entry name" value="PRK13977.1"/>
    <property type="match status" value="1"/>
</dbReference>
<evidence type="ECO:0008006" key="3">
    <source>
        <dbReference type="Google" id="ProtNLM"/>
    </source>
</evidence>
<dbReference type="Pfam" id="PF06100">
    <property type="entry name" value="MCRA"/>
    <property type="match status" value="1"/>
</dbReference>
<dbReference type="InterPro" id="IPR010354">
    <property type="entry name" value="Oleate_hydratase"/>
</dbReference>
<dbReference type="PANTHER" id="PTHR37417">
    <property type="entry name" value="67 KDA MYOSIN-CROSS-REACTIVE ANTIGEN FAMILY PROTEIN (AFU_ORTHOLOGUE AFUA_5G09970)"/>
    <property type="match status" value="1"/>
</dbReference>
<dbReference type="SUPFAM" id="SSF51905">
    <property type="entry name" value="FAD/NAD(P)-binding domain"/>
    <property type="match status" value="1"/>
</dbReference>
<dbReference type="STRING" id="578462.A0A0L0SSK6"/>
<reference evidence="2" key="2">
    <citation type="submission" date="2009-11" db="EMBL/GenBank/DDBJ databases">
        <title>The Genome Sequence of Allomyces macrogynus strain ATCC 38327.</title>
        <authorList>
            <consortium name="The Broad Institute Genome Sequencing Platform"/>
            <person name="Russ C."/>
            <person name="Cuomo C."/>
            <person name="Shea T."/>
            <person name="Young S.K."/>
            <person name="Zeng Q."/>
            <person name="Koehrsen M."/>
            <person name="Haas B."/>
            <person name="Borodovsky M."/>
            <person name="Guigo R."/>
            <person name="Alvarado L."/>
            <person name="Berlin A."/>
            <person name="Borenstein D."/>
            <person name="Chen Z."/>
            <person name="Engels R."/>
            <person name="Freedman E."/>
            <person name="Gellesch M."/>
            <person name="Goldberg J."/>
            <person name="Griggs A."/>
            <person name="Gujja S."/>
            <person name="Heiman D."/>
            <person name="Hepburn T."/>
            <person name="Howarth C."/>
            <person name="Jen D."/>
            <person name="Larson L."/>
            <person name="Lewis B."/>
            <person name="Mehta T."/>
            <person name="Park D."/>
            <person name="Pearson M."/>
            <person name="Roberts A."/>
            <person name="Saif S."/>
            <person name="Shenoy N."/>
            <person name="Sisk P."/>
            <person name="Stolte C."/>
            <person name="Sykes S."/>
            <person name="Walk T."/>
            <person name="White J."/>
            <person name="Yandava C."/>
            <person name="Burger G."/>
            <person name="Gray M.W."/>
            <person name="Holland P.W.H."/>
            <person name="King N."/>
            <person name="Lang F.B.F."/>
            <person name="Roger A.J."/>
            <person name="Ruiz-Trillo I."/>
            <person name="Lander E."/>
            <person name="Nusbaum C."/>
        </authorList>
    </citation>
    <scope>NUCLEOTIDE SEQUENCE [LARGE SCALE GENOMIC DNA]</scope>
    <source>
        <strain evidence="2">ATCC 38327</strain>
    </source>
</reference>
<dbReference type="InterPro" id="IPR036188">
    <property type="entry name" value="FAD/NAD-bd_sf"/>
</dbReference>
<dbReference type="EMBL" id="GG745347">
    <property type="protein sequence ID" value="KNE65543.1"/>
    <property type="molecule type" value="Genomic_DNA"/>
</dbReference>
<sequence>MPVRSESASNFGFSHVISSTTNMIARAVLSNHYHRDHPTERVIPERDPATTKAWMVGSGIGCLASAAFLIRDAGVPGENITIFEEFGVHGGSLDGSGSAEDPRGYVIRGGRMLNLSYLCLYDLCKWIPAYEPYFKEKISNGEDIKTVYDEIMDFDERIKTEAHARLVDAEGNKIDVTTMGFDNQDRLDMLAMLSISEEELGTKRIDECFSEHYFTTNFWYMWQTTFAFKPCHSAVEFKRYLHRFAHEFPRIETLAGVDRTVYNQYDSIVLPLMNHLKSLGVKFVPLTKVADFEYDRTHPHTMTVKALKLVKTDSGEEETLEIDPVNDLVFFTNGSMTSSAGLGDMDTPAPIKLEPDGTFQLWENVSREFPTLAGNPHNFLNRFEEAQWMSFTVTLRDPTFLRLNEMWTTNSPGTGALVTFKDSKWRLSYVIAKQPHFRNQPEDVAVFWAYALHTDVEGDYVAKPMRECTGREMFEELLGHLKKPFESVGATDADWETIRDTTVVVPCMMPMITSMFLTRTHEDRPPVVPHGSTNLAFVSQFAEIPDDVVFTVEYSTRAARIAVCELMSLDESKLPPPIYKAGHSPAYLIQSLKSFMS</sequence>
<dbReference type="AlphaFoldDB" id="A0A0L0SSK6"/>
<dbReference type="OMA" id="YENFWEL"/>
<organism evidence="1 2">
    <name type="scientific">Allomyces macrogynus (strain ATCC 38327)</name>
    <name type="common">Allomyces javanicus var. macrogynus</name>
    <dbReference type="NCBI Taxonomy" id="578462"/>
    <lineage>
        <taxon>Eukaryota</taxon>
        <taxon>Fungi</taxon>
        <taxon>Fungi incertae sedis</taxon>
        <taxon>Blastocladiomycota</taxon>
        <taxon>Blastocladiomycetes</taxon>
        <taxon>Blastocladiales</taxon>
        <taxon>Blastocladiaceae</taxon>
        <taxon>Allomyces</taxon>
    </lineage>
</organism>
<evidence type="ECO:0000313" key="1">
    <source>
        <dbReference type="EMBL" id="KNE65543.1"/>
    </source>
</evidence>
<evidence type="ECO:0000313" key="2">
    <source>
        <dbReference type="Proteomes" id="UP000054350"/>
    </source>
</evidence>
<dbReference type="Proteomes" id="UP000054350">
    <property type="component" value="Unassembled WGS sequence"/>
</dbReference>
<reference evidence="1 2" key="1">
    <citation type="submission" date="2009-11" db="EMBL/GenBank/DDBJ databases">
        <title>Annotation of Allomyces macrogynus ATCC 38327.</title>
        <authorList>
            <consortium name="The Broad Institute Genome Sequencing Platform"/>
            <person name="Russ C."/>
            <person name="Cuomo C."/>
            <person name="Burger G."/>
            <person name="Gray M.W."/>
            <person name="Holland P.W.H."/>
            <person name="King N."/>
            <person name="Lang F.B.F."/>
            <person name="Roger A.J."/>
            <person name="Ruiz-Trillo I."/>
            <person name="Young S.K."/>
            <person name="Zeng Q."/>
            <person name="Gargeya S."/>
            <person name="Fitzgerald M."/>
            <person name="Haas B."/>
            <person name="Abouelleil A."/>
            <person name="Alvarado L."/>
            <person name="Arachchi H.M."/>
            <person name="Berlin A."/>
            <person name="Chapman S.B."/>
            <person name="Gearin G."/>
            <person name="Goldberg J."/>
            <person name="Griggs A."/>
            <person name="Gujja S."/>
            <person name="Hansen M."/>
            <person name="Heiman D."/>
            <person name="Howarth C."/>
            <person name="Larimer J."/>
            <person name="Lui A."/>
            <person name="MacDonald P.J.P."/>
            <person name="McCowen C."/>
            <person name="Montmayeur A."/>
            <person name="Murphy C."/>
            <person name="Neiman D."/>
            <person name="Pearson M."/>
            <person name="Priest M."/>
            <person name="Roberts A."/>
            <person name="Saif S."/>
            <person name="Shea T."/>
            <person name="Sisk P."/>
            <person name="Stolte C."/>
            <person name="Sykes S."/>
            <person name="Wortman J."/>
            <person name="Nusbaum C."/>
            <person name="Birren B."/>
        </authorList>
    </citation>
    <scope>NUCLEOTIDE SEQUENCE [LARGE SCALE GENOMIC DNA]</scope>
    <source>
        <strain evidence="1 2">ATCC 38327</strain>
    </source>
</reference>